<dbReference type="eggNOG" id="COG3410">
    <property type="taxonomic scope" value="Bacteria"/>
</dbReference>
<dbReference type="Pfam" id="PF09848">
    <property type="entry name" value="SLFN-g3_helicase"/>
    <property type="match status" value="1"/>
</dbReference>
<reference evidence="3" key="1">
    <citation type="journal article" date="2009" name="Appl. Environ. Microbiol.">
        <title>Complete genome sequence of the chemolithoautotrophic marine magnetotactic coccus strain MC-1.</title>
        <authorList>
            <person name="Schubbe S."/>
            <person name="Williams T.J."/>
            <person name="Xie G."/>
            <person name="Kiss H.E."/>
            <person name="Brettin T.S."/>
            <person name="Martinez D."/>
            <person name="Ross C.A."/>
            <person name="Schuler D."/>
            <person name="Cox B.L."/>
            <person name="Nealson K.H."/>
            <person name="Bazylinski D.A."/>
        </authorList>
    </citation>
    <scope>NUCLEOTIDE SEQUENCE [LARGE SCALE GENOMIC DNA]</scope>
    <source>
        <strain evidence="3">ATCC BAA-1437 / JCM 17883 / MC-1</strain>
    </source>
</reference>
<organism evidence="2 3">
    <name type="scientific">Magnetococcus marinus (strain ATCC BAA-1437 / JCM 17883 / MC-1)</name>
    <dbReference type="NCBI Taxonomy" id="156889"/>
    <lineage>
        <taxon>Bacteria</taxon>
        <taxon>Pseudomonadati</taxon>
        <taxon>Pseudomonadota</taxon>
        <taxon>Magnetococcia</taxon>
        <taxon>Magnetococcales</taxon>
        <taxon>Magnetococcaceae</taxon>
        <taxon>Magnetococcus</taxon>
    </lineage>
</organism>
<gene>
    <name evidence="2" type="ordered locus">Mmc1_0802</name>
</gene>
<reference evidence="2 3" key="2">
    <citation type="journal article" date="2012" name="Int. J. Syst. Evol. Microbiol.">
        <title>Magnetococcus marinus gen. nov., sp. nov., a marine, magnetotactic bacterium that represents a novel lineage (Magnetococcaceae fam. nov.; Magnetococcales ord. nov.) at the base of the Alphaproteobacteria.</title>
        <authorList>
            <person name="Bazylinski D.A."/>
            <person name="Williams T.J."/>
            <person name="Lefevre C.T."/>
            <person name="Berg R.J."/>
            <person name="Zhang C.L."/>
            <person name="Bowser S.S."/>
            <person name="Dean A.J."/>
            <person name="Beveridge T.J."/>
        </authorList>
    </citation>
    <scope>NUCLEOTIDE SEQUENCE [LARGE SCALE GENOMIC DNA]</scope>
    <source>
        <strain evidence="3">ATCC BAA-1437 / JCM 17883 / MC-1</strain>
    </source>
</reference>
<evidence type="ECO:0000313" key="3">
    <source>
        <dbReference type="Proteomes" id="UP000002586"/>
    </source>
</evidence>
<dbReference type="SUPFAM" id="SSF52540">
    <property type="entry name" value="P-loop containing nucleoside triphosphate hydrolases"/>
    <property type="match status" value="1"/>
</dbReference>
<dbReference type="EMBL" id="CP000471">
    <property type="protein sequence ID" value="ABK43322.1"/>
    <property type="molecule type" value="Genomic_DNA"/>
</dbReference>
<sequence length="662" mass="72428">MAETRSFWAGTVGSFLQADFEKILGQLAVRVSLIHSGNEEQQLIAWKRELDILQGAFETLGTDVLPWGVLLEMPLQRLGRRLDAVVIIGGTIAVVEFKVGSRTCSSSDVQQVEDYALCLRDFHAGSRGRNVVPIVCAEHAPPVDLPPSIHVLENVSPVLQCNAGGLANCLAMIQRFNDGAPQLDWETFDSSSYNPTPSIVDAARHVYAGHAVAEIGRADASAEVLESAANRLKEIAIQAKRKGSRRICFVSGTPGSGKTMLGLDLVFTGDAGRVAGEPAALLSGNRPLVHVLREALAEDAASRGMTKKEARRQVYQGLQNLLDYLKEHSQGEAPPEHVLVFDEAQRAWDAEVGKKLLGRERSEPALFLDILNRMPWACLVCLVGPGQEINRGEGGLALWGQALEEAAQDGNRWVVHAGYDAIHGGEYVGDGILSGMHSQRNALQLVEEPSIHLTAGLRSYRTPSHGQWVAALLGGRIEEAASIARGMDAPPAYITRDLPMLKSWLRERCRGNQRVGLLASSGAVRLIADGIPPSPRSNELDQVAHWFLKPSGDYRSSNALEVPLSEFVCQGLEIDYAGICWGGDLIWDDGWQPRAMRAPKWQMVRKDDARMYRLNTYRVLLTRARAGLGIFVPFGDDDDQTRKRRQFDLGCKTLKMAGCVSL</sequence>
<dbReference type="InterPro" id="IPR027417">
    <property type="entry name" value="P-loop_NTPase"/>
</dbReference>
<dbReference type="eggNOG" id="COG4178">
    <property type="taxonomic scope" value="Bacteria"/>
</dbReference>
<dbReference type="KEGG" id="mgm:Mmc1_0802"/>
<accession>A0L5S9</accession>
<keyword evidence="3" id="KW-1185">Reference proteome</keyword>
<feature type="domain" description="Schlafen group 3-like DNA/RNA helicase" evidence="1">
    <location>
        <begin position="245"/>
        <end position="633"/>
    </location>
</feature>
<dbReference type="InterPro" id="IPR018647">
    <property type="entry name" value="SLFN_3-like_DNA/RNA_helicase"/>
</dbReference>
<proteinExistence type="predicted"/>
<dbReference type="HOGENOM" id="CLU_031446_0_0_5"/>
<dbReference type="STRING" id="156889.Mmc1_0802"/>
<protein>
    <recommendedName>
        <fullName evidence="1">Schlafen group 3-like DNA/RNA helicase domain-containing protein</fullName>
    </recommendedName>
</protein>
<evidence type="ECO:0000259" key="1">
    <source>
        <dbReference type="Pfam" id="PF09848"/>
    </source>
</evidence>
<dbReference type="AlphaFoldDB" id="A0L5S9"/>
<dbReference type="Proteomes" id="UP000002586">
    <property type="component" value="Chromosome"/>
</dbReference>
<name>A0L5S9_MAGMM</name>
<evidence type="ECO:0000313" key="2">
    <source>
        <dbReference type="EMBL" id="ABK43322.1"/>
    </source>
</evidence>